<comment type="caution">
    <text evidence="4">The sequence shown here is derived from an EMBL/GenBank/DDBJ whole genome shotgun (WGS) entry which is preliminary data.</text>
</comment>
<dbReference type="RefSeq" id="WP_049683463.1">
    <property type="nucleotide sequence ID" value="NZ_LFZW01000001.1"/>
</dbReference>
<dbReference type="STRING" id="1679170.AC625_23435"/>
<dbReference type="OrthoDB" id="9773308at2"/>
<keyword evidence="5" id="KW-1185">Reference proteome</keyword>
<feature type="coiled-coil region" evidence="2">
    <location>
        <begin position="84"/>
        <end position="118"/>
    </location>
</feature>
<evidence type="ECO:0000256" key="2">
    <source>
        <dbReference type="SAM" id="Coils"/>
    </source>
</evidence>
<feature type="domain" description="HTH merR-type" evidence="3">
    <location>
        <begin position="5"/>
        <end position="74"/>
    </location>
</feature>
<dbReference type="Proteomes" id="UP000037146">
    <property type="component" value="Unassembled WGS sequence"/>
</dbReference>
<dbReference type="PANTHER" id="PTHR30204:SF85">
    <property type="entry name" value="MULTIDRUG-EFFLUX TRANSPORTER 2 REGULATOR"/>
    <property type="match status" value="1"/>
</dbReference>
<dbReference type="SMART" id="SM00422">
    <property type="entry name" value="HTH_MERR"/>
    <property type="match status" value="1"/>
</dbReference>
<reference evidence="5" key="1">
    <citation type="submission" date="2015-07" db="EMBL/GenBank/DDBJ databases">
        <title>Genome sequencing project for genomic taxonomy and phylogenomics of Bacillus-like bacteria.</title>
        <authorList>
            <person name="Liu B."/>
            <person name="Wang J."/>
            <person name="Zhu Y."/>
            <person name="Liu G."/>
            <person name="Chen Q."/>
            <person name="Chen Z."/>
            <person name="Lan J."/>
            <person name="Che J."/>
            <person name="Ge C."/>
            <person name="Shi H."/>
            <person name="Pan Z."/>
            <person name="Liu X."/>
        </authorList>
    </citation>
    <scope>NUCLEOTIDE SEQUENCE [LARGE SCALE GENOMIC DNA]</scope>
    <source>
        <strain evidence="5">FJAT-27997</strain>
    </source>
</reference>
<dbReference type="PANTHER" id="PTHR30204">
    <property type="entry name" value="REDOX-CYCLING DRUG-SENSING TRANSCRIPTIONAL ACTIVATOR SOXR"/>
    <property type="match status" value="1"/>
</dbReference>
<dbReference type="AlphaFoldDB" id="A0A0K9GZU5"/>
<evidence type="ECO:0000313" key="5">
    <source>
        <dbReference type="Proteomes" id="UP000037146"/>
    </source>
</evidence>
<keyword evidence="1" id="KW-0238">DNA-binding</keyword>
<dbReference type="InterPro" id="IPR000551">
    <property type="entry name" value="MerR-type_HTH_dom"/>
</dbReference>
<dbReference type="PATRIC" id="fig|1679170.3.peg.5250"/>
<gene>
    <name evidence="4" type="ORF">AC625_23435</name>
</gene>
<evidence type="ECO:0000313" key="4">
    <source>
        <dbReference type="EMBL" id="KMY52105.1"/>
    </source>
</evidence>
<dbReference type="SUPFAM" id="SSF46955">
    <property type="entry name" value="Putative DNA-binding domain"/>
    <property type="match status" value="1"/>
</dbReference>
<keyword evidence="2" id="KW-0175">Coiled coil</keyword>
<dbReference type="Gene3D" id="3.20.80.10">
    <property type="entry name" value="Regulatory factor, effector binding domain"/>
    <property type="match status" value="1"/>
</dbReference>
<dbReference type="PROSITE" id="PS50937">
    <property type="entry name" value="HTH_MERR_2"/>
    <property type="match status" value="1"/>
</dbReference>
<dbReference type="Pfam" id="PF13411">
    <property type="entry name" value="MerR_1"/>
    <property type="match status" value="1"/>
</dbReference>
<accession>A0A0K9GZU5</accession>
<dbReference type="InterPro" id="IPR047057">
    <property type="entry name" value="MerR_fam"/>
</dbReference>
<protein>
    <submittedName>
        <fullName evidence="4">Transcriptional regulator</fullName>
    </submittedName>
</protein>
<dbReference type="GO" id="GO:0003700">
    <property type="term" value="F:DNA-binding transcription factor activity"/>
    <property type="evidence" value="ECO:0007669"/>
    <property type="project" value="InterPro"/>
</dbReference>
<evidence type="ECO:0000259" key="3">
    <source>
        <dbReference type="PROSITE" id="PS50937"/>
    </source>
</evidence>
<dbReference type="InterPro" id="IPR009061">
    <property type="entry name" value="DNA-bd_dom_put_sf"/>
</dbReference>
<evidence type="ECO:0000256" key="1">
    <source>
        <dbReference type="ARBA" id="ARBA00023125"/>
    </source>
</evidence>
<dbReference type="InterPro" id="IPR011256">
    <property type="entry name" value="Reg_factor_effector_dom_sf"/>
</dbReference>
<dbReference type="GO" id="GO:0003677">
    <property type="term" value="F:DNA binding"/>
    <property type="evidence" value="ECO:0007669"/>
    <property type="project" value="UniProtKB-KW"/>
</dbReference>
<proteinExistence type="predicted"/>
<dbReference type="Gene3D" id="1.10.1660.10">
    <property type="match status" value="1"/>
</dbReference>
<sequence length="270" mass="32256">MSEKYLTTGEFAKLCKVNKQTVIYYDQIGLLTPTYRNEKGYRFYSFRQLELFNVIHLLKELGMSLEEIQSYMEKKSPELFYSLMMKQKEKVRMKKRALDNLEKVMDVKINILEEAERIDFNQISFKYLPESILYLSLDIKDITDEEFAKVVTQFINELNAMDLDTGFQIGGMTLREQVLEGEYTNYSYLYMEQLKRKKNQTYFKTAPGMYAIGYHLGKEENIHLTYEHLFLEIQRQSYEIGDYVMEEYIYDGVVKNSDEHYITKIRVHLK</sequence>
<dbReference type="EMBL" id="LFZW01000001">
    <property type="protein sequence ID" value="KMY52105.1"/>
    <property type="molecule type" value="Genomic_DNA"/>
</dbReference>
<name>A0A0K9GZU5_9BACI</name>
<dbReference type="SUPFAM" id="SSF55136">
    <property type="entry name" value="Probable bacterial effector-binding domain"/>
    <property type="match status" value="1"/>
</dbReference>
<organism evidence="4 5">
    <name type="scientific">Peribacillus loiseleuriae</name>
    <dbReference type="NCBI Taxonomy" id="1679170"/>
    <lineage>
        <taxon>Bacteria</taxon>
        <taxon>Bacillati</taxon>
        <taxon>Bacillota</taxon>
        <taxon>Bacilli</taxon>
        <taxon>Bacillales</taxon>
        <taxon>Bacillaceae</taxon>
        <taxon>Peribacillus</taxon>
    </lineage>
</organism>